<dbReference type="OrthoDB" id="3903267at2759"/>
<feature type="compositionally biased region" description="Basic and acidic residues" evidence="1">
    <location>
        <begin position="315"/>
        <end position="330"/>
    </location>
</feature>
<dbReference type="Proteomes" id="UP000298493">
    <property type="component" value="Unassembled WGS sequence"/>
</dbReference>
<feature type="compositionally biased region" description="Basic and acidic residues" evidence="1">
    <location>
        <begin position="294"/>
        <end position="306"/>
    </location>
</feature>
<organism evidence="2 3">
    <name type="scientific">Venturia nashicola</name>
    <dbReference type="NCBI Taxonomy" id="86259"/>
    <lineage>
        <taxon>Eukaryota</taxon>
        <taxon>Fungi</taxon>
        <taxon>Dikarya</taxon>
        <taxon>Ascomycota</taxon>
        <taxon>Pezizomycotina</taxon>
        <taxon>Dothideomycetes</taxon>
        <taxon>Pleosporomycetidae</taxon>
        <taxon>Venturiales</taxon>
        <taxon>Venturiaceae</taxon>
        <taxon>Venturia</taxon>
    </lineage>
</organism>
<sequence>MTPPDIEQETYTEPQTETDPETDSEVQTPMSDALARSVANRPGSRFIVRWDDPKLIWVFYMFRKKLQEMGIDCRAALDAAVKEAIDPRCTGDAIVQQLAKRIKKNGQEPAATESPSNKRTHAPMTPTPSKTAGSKAKSAATKPPKASFATPVATPRRTKAMAKASTGTAKGADSVSTPKSAKSKRKPATPITSSRVNDDSDSEYMESFEKAKSKRVRGAGSKGKSSRKKSKKQFSDSESDSEYDLVDTPSKKTTNKSKVPDPVMKSSPTTVATQPEPARKNLSAADETVQTIKAFERPGLEDKKGGESPIVKEPQSPEHDGYEHLSRQDSKYNSPPSSNGYIGNFLNDFPSYGVFSGGQALDNGSFGGLLHGGSQSSLYQDQFGGSNIGMSHSGLSEYPDFRPLTHSSIQGYRIPESLHSFGSHIHGDLANSNANHSSSSLDPYRHQSFSTTTSGDVSGFPDLMSGPEQGNFFAAASENFDLDGNYGLPEPNYKFGEF</sequence>
<feature type="region of interest" description="Disordered" evidence="1">
    <location>
        <begin position="432"/>
        <end position="452"/>
    </location>
</feature>
<reference evidence="2 3" key="1">
    <citation type="submission" date="2019-04" db="EMBL/GenBank/DDBJ databases">
        <title>High contiguity whole genome sequence and gene annotation resource for two Venturia nashicola isolates.</title>
        <authorList>
            <person name="Prokchorchik M."/>
            <person name="Won K."/>
            <person name="Lee Y."/>
            <person name="Choi E.D."/>
            <person name="Segonzac C."/>
            <person name="Sohn K.H."/>
        </authorList>
    </citation>
    <scope>NUCLEOTIDE SEQUENCE [LARGE SCALE GENOMIC DNA]</scope>
    <source>
        <strain evidence="2 3">PRI2</strain>
    </source>
</reference>
<comment type="caution">
    <text evidence="2">The sequence shown here is derived from an EMBL/GenBank/DDBJ whole genome shotgun (WGS) entry which is preliminary data.</text>
</comment>
<dbReference type="EMBL" id="SNSC02000019">
    <property type="protein sequence ID" value="TID16087.1"/>
    <property type="molecule type" value="Genomic_DNA"/>
</dbReference>
<protein>
    <submittedName>
        <fullName evidence="2">Uncharacterized protein</fullName>
    </submittedName>
</protein>
<feature type="region of interest" description="Disordered" evidence="1">
    <location>
        <begin position="102"/>
        <end position="337"/>
    </location>
</feature>
<evidence type="ECO:0000313" key="3">
    <source>
        <dbReference type="Proteomes" id="UP000298493"/>
    </source>
</evidence>
<proteinExistence type="predicted"/>
<gene>
    <name evidence="2" type="ORF">E6O75_ATG09145</name>
</gene>
<dbReference type="AlphaFoldDB" id="A0A4Z1NSC9"/>
<feature type="compositionally biased region" description="Acidic residues" evidence="1">
    <location>
        <begin position="1"/>
        <end position="24"/>
    </location>
</feature>
<evidence type="ECO:0000313" key="2">
    <source>
        <dbReference type="EMBL" id="TID16087.1"/>
    </source>
</evidence>
<accession>A0A4Z1NSC9</accession>
<feature type="compositionally biased region" description="Low complexity" evidence="1">
    <location>
        <begin position="127"/>
        <end position="151"/>
    </location>
</feature>
<evidence type="ECO:0000256" key="1">
    <source>
        <dbReference type="SAM" id="MobiDB-lite"/>
    </source>
</evidence>
<feature type="region of interest" description="Disordered" evidence="1">
    <location>
        <begin position="1"/>
        <end position="31"/>
    </location>
</feature>
<name>A0A4Z1NSC9_9PEZI</name>
<keyword evidence="3" id="KW-1185">Reference proteome</keyword>